<comment type="similarity">
    <text evidence="1">Belongs to the UPF0065 (bug) family.</text>
</comment>
<feature type="signal peptide" evidence="2">
    <location>
        <begin position="1"/>
        <end position="21"/>
    </location>
</feature>
<dbReference type="Gene3D" id="3.40.190.150">
    <property type="entry name" value="Bordetella uptake gene, domain 1"/>
    <property type="match status" value="1"/>
</dbReference>
<dbReference type="OrthoDB" id="8678477at2"/>
<dbReference type="EMBL" id="NJIH01000008">
    <property type="protein sequence ID" value="OWT58151.1"/>
    <property type="molecule type" value="Genomic_DNA"/>
</dbReference>
<keyword evidence="4" id="KW-1185">Reference proteome</keyword>
<dbReference type="AlphaFoldDB" id="A0A225MEZ2"/>
<dbReference type="PIRSF" id="PIRSF017082">
    <property type="entry name" value="YflP"/>
    <property type="match status" value="1"/>
</dbReference>
<reference evidence="4" key="1">
    <citation type="submission" date="2017-06" db="EMBL/GenBank/DDBJ databases">
        <title>Herbaspirillum phytohormonus sp. nov., isolated from the root nodule of Robinia pseudoacacia in lead-zinc mine.</title>
        <authorList>
            <person name="Fan M."/>
            <person name="Lin Y."/>
        </authorList>
    </citation>
    <scope>NUCLEOTIDE SEQUENCE [LARGE SCALE GENOMIC DNA]</scope>
    <source>
        <strain evidence="4">SC-089</strain>
    </source>
</reference>
<dbReference type="Proteomes" id="UP000214603">
    <property type="component" value="Unassembled WGS sequence"/>
</dbReference>
<dbReference type="Gene3D" id="3.40.190.10">
    <property type="entry name" value="Periplasmic binding protein-like II"/>
    <property type="match status" value="1"/>
</dbReference>
<keyword evidence="2" id="KW-0732">Signal</keyword>
<evidence type="ECO:0000313" key="4">
    <source>
        <dbReference type="Proteomes" id="UP000214603"/>
    </source>
</evidence>
<dbReference type="PANTHER" id="PTHR42928">
    <property type="entry name" value="TRICARBOXYLATE-BINDING PROTEIN"/>
    <property type="match status" value="1"/>
</dbReference>
<dbReference type="Pfam" id="PF03401">
    <property type="entry name" value="TctC"/>
    <property type="match status" value="1"/>
</dbReference>
<evidence type="ECO:0008006" key="5">
    <source>
        <dbReference type="Google" id="ProtNLM"/>
    </source>
</evidence>
<gene>
    <name evidence="3" type="ORF">CEY11_14120</name>
</gene>
<dbReference type="PANTHER" id="PTHR42928:SF5">
    <property type="entry name" value="BLR1237 PROTEIN"/>
    <property type="match status" value="1"/>
</dbReference>
<dbReference type="InterPro" id="IPR005064">
    <property type="entry name" value="BUG"/>
</dbReference>
<name>A0A225MEZ2_9BURK</name>
<dbReference type="CDD" id="cd07012">
    <property type="entry name" value="PBP2_Bug_TTT"/>
    <property type="match status" value="1"/>
</dbReference>
<dbReference type="InterPro" id="IPR042100">
    <property type="entry name" value="Bug_dom1"/>
</dbReference>
<proteinExistence type="inferred from homology"/>
<evidence type="ECO:0000256" key="1">
    <source>
        <dbReference type="ARBA" id="ARBA00006987"/>
    </source>
</evidence>
<protein>
    <recommendedName>
        <fullName evidence="5">ABC transporter substrate-binding protein</fullName>
    </recommendedName>
</protein>
<feature type="chain" id="PRO_5013234286" description="ABC transporter substrate-binding protein" evidence="2">
    <location>
        <begin position="22"/>
        <end position="320"/>
    </location>
</feature>
<evidence type="ECO:0000256" key="2">
    <source>
        <dbReference type="SAM" id="SignalP"/>
    </source>
</evidence>
<evidence type="ECO:0000313" key="3">
    <source>
        <dbReference type="EMBL" id="OWT58151.1"/>
    </source>
</evidence>
<sequence>MKKYLALAGVALGLLCTGAQADTWPGKQPVSMIVGFSPGGSTDIVARLVADRLSKKLDDTFVVENRPGANGDLAAVAVKKARPNGYTLLVAPDAIVTSPAVRTTGYDPVADFEPIAMLSRGPLVLVLNPNTQASSVAQLVGLLKSHPGKYSFGSSGVGNNQHFAGEKFKAMTGVSITHIPYKGGGQAIADLVAGQIPMAFLGTGPVMPQLRAGKLKVLAVTTIKRFPGLPEVPTLDESGLKGFDMSQWIALMAPKGTPPEVIRKLNAALDGVLADATIKERFLESGMETQHMSPAEVTAQIKKDLAAYRHLADTLHMRTE</sequence>
<dbReference type="SUPFAM" id="SSF53850">
    <property type="entry name" value="Periplasmic binding protein-like II"/>
    <property type="match status" value="1"/>
</dbReference>
<comment type="caution">
    <text evidence="3">The sequence shown here is derived from an EMBL/GenBank/DDBJ whole genome shotgun (WGS) entry which is preliminary data.</text>
</comment>
<organism evidence="3 4">
    <name type="scientific">Candidimonas nitroreducens</name>
    <dbReference type="NCBI Taxonomy" id="683354"/>
    <lineage>
        <taxon>Bacteria</taxon>
        <taxon>Pseudomonadati</taxon>
        <taxon>Pseudomonadota</taxon>
        <taxon>Betaproteobacteria</taxon>
        <taxon>Burkholderiales</taxon>
        <taxon>Alcaligenaceae</taxon>
        <taxon>Candidimonas</taxon>
    </lineage>
</organism>
<accession>A0A225MEZ2</accession>
<dbReference type="RefSeq" id="WP_088604062.1">
    <property type="nucleotide sequence ID" value="NZ_NJIH01000008.1"/>
</dbReference>